<accession>A0ABY8ULZ1</accession>
<evidence type="ECO:0000313" key="6">
    <source>
        <dbReference type="EMBL" id="WIA21271.1"/>
    </source>
</evidence>
<protein>
    <recommendedName>
        <fullName evidence="8">NTF2 domain-containing protein</fullName>
    </recommendedName>
</protein>
<dbReference type="EMBL" id="CP126220">
    <property type="protein sequence ID" value="WIA21271.1"/>
    <property type="molecule type" value="Genomic_DNA"/>
</dbReference>
<dbReference type="InterPro" id="IPR018222">
    <property type="entry name" value="Nuclear_transport_factor_2_euk"/>
</dbReference>
<feature type="region of interest" description="Disordered" evidence="3">
    <location>
        <begin position="212"/>
        <end position="320"/>
    </location>
</feature>
<dbReference type="InterPro" id="IPR039539">
    <property type="entry name" value="Ras_GTPase_bind_prot"/>
</dbReference>
<evidence type="ECO:0000313" key="7">
    <source>
        <dbReference type="Proteomes" id="UP001244341"/>
    </source>
</evidence>
<dbReference type="PANTHER" id="PTHR10693:SF20">
    <property type="entry name" value="AT27578P"/>
    <property type="match status" value="1"/>
</dbReference>
<gene>
    <name evidence="6" type="ORF">OEZ85_000505</name>
</gene>
<dbReference type="Pfam" id="PF00076">
    <property type="entry name" value="RRM_1"/>
    <property type="match status" value="1"/>
</dbReference>
<dbReference type="CDD" id="cd00590">
    <property type="entry name" value="RRM_SF"/>
    <property type="match status" value="1"/>
</dbReference>
<dbReference type="SMART" id="SM00360">
    <property type="entry name" value="RRM"/>
    <property type="match status" value="1"/>
</dbReference>
<sequence length="320" mass="33373">MANVGGSSTGPGPKPDAAWVANEFVKRYYEVLAKHPKYLNRFYKEESQFTLVLRNHGGVETRTTVSTTQDIQEKVNSTVQGAKITIEHSEAQYSLQSGVLLQVDGRLVLPNEAAERRYTQIFFLAPQDKGFFVLNDILTTRDELQSVFGVYGPIAHILVIPSRTHDTNTAYVDFESEVAAQKALADYQKRSLILGGTPASVLPKIPKVQRLAAGMGGRGDGRGGGRGGGEFRRSGSTGAFGGRPGGYAEGGRGKPRGEGRGEGRGMDGSRSGSGGGGSSSGPSGGMGGGPSRLGEGGRGGRGGPRGGGRSGGRGESDGRA</sequence>
<dbReference type="PROSITE" id="PS50177">
    <property type="entry name" value="NTF2_DOMAIN"/>
    <property type="match status" value="1"/>
</dbReference>
<evidence type="ECO:0000259" key="5">
    <source>
        <dbReference type="PROSITE" id="PS50177"/>
    </source>
</evidence>
<keyword evidence="7" id="KW-1185">Reference proteome</keyword>
<dbReference type="InterPro" id="IPR035979">
    <property type="entry name" value="RBD_domain_sf"/>
</dbReference>
<dbReference type="InterPro" id="IPR032710">
    <property type="entry name" value="NTF2-like_dom_sf"/>
</dbReference>
<feature type="compositionally biased region" description="Basic and acidic residues" evidence="3">
    <location>
        <begin position="251"/>
        <end position="267"/>
    </location>
</feature>
<feature type="domain" description="NTF2" evidence="5">
    <location>
        <begin position="20"/>
        <end position="140"/>
    </location>
</feature>
<dbReference type="InterPro" id="IPR000504">
    <property type="entry name" value="RRM_dom"/>
</dbReference>
<dbReference type="PROSITE" id="PS50102">
    <property type="entry name" value="RRM"/>
    <property type="match status" value="1"/>
</dbReference>
<evidence type="ECO:0000256" key="3">
    <source>
        <dbReference type="SAM" id="MobiDB-lite"/>
    </source>
</evidence>
<dbReference type="InterPro" id="IPR002075">
    <property type="entry name" value="NTF2_dom"/>
</dbReference>
<dbReference type="InterPro" id="IPR012677">
    <property type="entry name" value="Nucleotide-bd_a/b_plait_sf"/>
</dbReference>
<feature type="domain" description="RRM" evidence="4">
    <location>
        <begin position="129"/>
        <end position="201"/>
    </location>
</feature>
<evidence type="ECO:0000259" key="4">
    <source>
        <dbReference type="PROSITE" id="PS50102"/>
    </source>
</evidence>
<name>A0ABY8ULZ1_TETOB</name>
<organism evidence="6 7">
    <name type="scientific">Tetradesmus obliquus</name>
    <name type="common">Green alga</name>
    <name type="synonym">Acutodesmus obliquus</name>
    <dbReference type="NCBI Taxonomy" id="3088"/>
    <lineage>
        <taxon>Eukaryota</taxon>
        <taxon>Viridiplantae</taxon>
        <taxon>Chlorophyta</taxon>
        <taxon>core chlorophytes</taxon>
        <taxon>Chlorophyceae</taxon>
        <taxon>CS clade</taxon>
        <taxon>Sphaeropleales</taxon>
        <taxon>Scenedesmaceae</taxon>
        <taxon>Tetradesmus</taxon>
    </lineage>
</organism>
<dbReference type="CDD" id="cd00780">
    <property type="entry name" value="NTF2"/>
    <property type="match status" value="1"/>
</dbReference>
<feature type="compositionally biased region" description="Basic and acidic residues" evidence="3">
    <location>
        <begin position="219"/>
        <end position="233"/>
    </location>
</feature>
<feature type="compositionally biased region" description="Gly residues" evidence="3">
    <location>
        <begin position="238"/>
        <end position="250"/>
    </location>
</feature>
<reference evidence="6 7" key="1">
    <citation type="submission" date="2023-05" db="EMBL/GenBank/DDBJ databases">
        <title>A 100% complete, gapless, phased diploid assembly of the Scenedesmus obliquus UTEX 3031 genome.</title>
        <authorList>
            <person name="Biondi T.C."/>
            <person name="Hanschen E.R."/>
            <person name="Kwon T."/>
            <person name="Eng W."/>
            <person name="Kruse C.P.S."/>
            <person name="Koehler S.I."/>
            <person name="Kunde Y."/>
            <person name="Gleasner C.D."/>
            <person name="You Mak K.T."/>
            <person name="Polle J."/>
            <person name="Hovde B.T."/>
            <person name="Starkenburg S.R."/>
        </authorList>
    </citation>
    <scope>NUCLEOTIDE SEQUENCE [LARGE SCALE GENOMIC DNA]</scope>
    <source>
        <strain evidence="6 7">DOE0152z</strain>
    </source>
</reference>
<dbReference type="Pfam" id="PF02136">
    <property type="entry name" value="NTF2"/>
    <property type="match status" value="1"/>
</dbReference>
<dbReference type="SUPFAM" id="SSF54928">
    <property type="entry name" value="RNA-binding domain, RBD"/>
    <property type="match status" value="1"/>
</dbReference>
<evidence type="ECO:0000256" key="1">
    <source>
        <dbReference type="ARBA" id="ARBA00022884"/>
    </source>
</evidence>
<evidence type="ECO:0000256" key="2">
    <source>
        <dbReference type="PROSITE-ProRule" id="PRU00176"/>
    </source>
</evidence>
<dbReference type="Proteomes" id="UP001244341">
    <property type="component" value="Chromosome 13b"/>
</dbReference>
<dbReference type="SUPFAM" id="SSF54427">
    <property type="entry name" value="NTF2-like"/>
    <property type="match status" value="1"/>
</dbReference>
<keyword evidence="1 2" id="KW-0694">RNA-binding</keyword>
<feature type="compositionally biased region" description="Gly residues" evidence="3">
    <location>
        <begin position="271"/>
        <end position="311"/>
    </location>
</feature>
<proteinExistence type="predicted"/>
<dbReference type="Gene3D" id="3.30.70.330">
    <property type="match status" value="1"/>
</dbReference>
<dbReference type="PANTHER" id="PTHR10693">
    <property type="entry name" value="RAS GTPASE-ACTIVATING PROTEIN-BINDING PROTEIN"/>
    <property type="match status" value="1"/>
</dbReference>
<dbReference type="Gene3D" id="3.10.450.50">
    <property type="match status" value="1"/>
</dbReference>
<evidence type="ECO:0008006" key="8">
    <source>
        <dbReference type="Google" id="ProtNLM"/>
    </source>
</evidence>